<dbReference type="SMART" id="SM00530">
    <property type="entry name" value="HTH_XRE"/>
    <property type="match status" value="1"/>
</dbReference>
<dbReference type="AlphaFoldDB" id="A0A212JT85"/>
<dbReference type="Pfam" id="PF01381">
    <property type="entry name" value="HTH_3"/>
    <property type="match status" value="1"/>
</dbReference>
<dbReference type="Gene3D" id="1.10.260.40">
    <property type="entry name" value="lambda repressor-like DNA-binding domains"/>
    <property type="match status" value="1"/>
</dbReference>
<dbReference type="CDD" id="cd00093">
    <property type="entry name" value="HTH_XRE"/>
    <property type="match status" value="1"/>
</dbReference>
<sequence length="131" mass="14531">MYEVTKNMYEIFAKLLDERGITAYQVHKAVGVSQSVLSAWKNGVNTPRNPTLKKIADYFGVSVAYLKGEANDKKPTPVSEGGLNDPIIAQIMDIVRQLPPETQLRSLEYYESLLALQKSAQAPNTQDSGEK</sequence>
<name>A0A212JT85_9FIRM</name>
<evidence type="ECO:0000313" key="2">
    <source>
        <dbReference type="EMBL" id="SBW02587.1"/>
    </source>
</evidence>
<evidence type="ECO:0000259" key="1">
    <source>
        <dbReference type="PROSITE" id="PS50943"/>
    </source>
</evidence>
<organism evidence="2">
    <name type="scientific">uncultured Eubacteriales bacterium</name>
    <dbReference type="NCBI Taxonomy" id="172733"/>
    <lineage>
        <taxon>Bacteria</taxon>
        <taxon>Bacillati</taxon>
        <taxon>Bacillota</taxon>
        <taxon>Clostridia</taxon>
        <taxon>Eubacteriales</taxon>
        <taxon>environmental samples</taxon>
    </lineage>
</organism>
<accession>A0A212JT85</accession>
<dbReference type="SUPFAM" id="SSF47413">
    <property type="entry name" value="lambda repressor-like DNA-binding domains"/>
    <property type="match status" value="1"/>
</dbReference>
<proteinExistence type="predicted"/>
<dbReference type="PROSITE" id="PS50943">
    <property type="entry name" value="HTH_CROC1"/>
    <property type="match status" value="1"/>
</dbReference>
<reference evidence="2" key="1">
    <citation type="submission" date="2016-04" db="EMBL/GenBank/DDBJ databases">
        <authorList>
            <person name="Evans L.H."/>
            <person name="Alamgir A."/>
            <person name="Owens N."/>
            <person name="Weber N.D."/>
            <person name="Virtaneva K."/>
            <person name="Barbian K."/>
            <person name="Babar A."/>
            <person name="Rosenke K."/>
        </authorList>
    </citation>
    <scope>NUCLEOTIDE SEQUENCE</scope>
    <source>
        <strain evidence="2">86</strain>
    </source>
</reference>
<dbReference type="GO" id="GO:0003677">
    <property type="term" value="F:DNA binding"/>
    <property type="evidence" value="ECO:0007669"/>
    <property type="project" value="InterPro"/>
</dbReference>
<dbReference type="EMBL" id="FLUN01000001">
    <property type="protein sequence ID" value="SBW02587.1"/>
    <property type="molecule type" value="Genomic_DNA"/>
</dbReference>
<feature type="domain" description="HTH cro/C1-type" evidence="1">
    <location>
        <begin position="12"/>
        <end position="66"/>
    </location>
</feature>
<protein>
    <recommendedName>
        <fullName evidence="1">HTH cro/C1-type domain-containing protein</fullName>
    </recommendedName>
</protein>
<gene>
    <name evidence="2" type="ORF">KL86CLO1_11670</name>
</gene>
<dbReference type="InterPro" id="IPR001387">
    <property type="entry name" value="Cro/C1-type_HTH"/>
</dbReference>
<dbReference type="InterPro" id="IPR010982">
    <property type="entry name" value="Lambda_DNA-bd_dom_sf"/>
</dbReference>